<feature type="compositionally biased region" description="Polar residues" evidence="5">
    <location>
        <begin position="614"/>
        <end position="634"/>
    </location>
</feature>
<feature type="domain" description="G-protein coupled receptors family 2 profile 2" evidence="8">
    <location>
        <begin position="346"/>
        <end position="599"/>
    </location>
</feature>
<dbReference type="AlphaFoldDB" id="A0A4D5RNS5"/>
<dbReference type="Gene3D" id="1.20.1070.10">
    <property type="entry name" value="Rhodopsin 7-helix transmembrane proteins"/>
    <property type="match status" value="1"/>
</dbReference>
<keyword evidence="7" id="KW-0732">Signal</keyword>
<accession>A0A4D5RNS5</accession>
<feature type="transmembrane region" description="Helical" evidence="6">
    <location>
        <begin position="495"/>
        <end position="518"/>
    </location>
</feature>
<dbReference type="PANTHER" id="PTHR45902:SF1">
    <property type="entry name" value="LATROPHILIN RECEPTOR-LIKE PROTEIN A"/>
    <property type="match status" value="1"/>
</dbReference>
<evidence type="ECO:0000256" key="5">
    <source>
        <dbReference type="SAM" id="MobiDB-lite"/>
    </source>
</evidence>
<dbReference type="CDD" id="cd15039">
    <property type="entry name" value="7tmB3_Methuselah-like"/>
    <property type="match status" value="1"/>
</dbReference>
<feature type="transmembrane region" description="Helical" evidence="6">
    <location>
        <begin position="577"/>
        <end position="595"/>
    </location>
</feature>
<keyword evidence="9" id="KW-0675">Receptor</keyword>
<dbReference type="GO" id="GO:0007166">
    <property type="term" value="P:cell surface receptor signaling pathway"/>
    <property type="evidence" value="ECO:0007669"/>
    <property type="project" value="InterPro"/>
</dbReference>
<dbReference type="PROSITE" id="PS50261">
    <property type="entry name" value="G_PROTEIN_RECEP_F2_4"/>
    <property type="match status" value="1"/>
</dbReference>
<keyword evidence="3 6" id="KW-1133">Transmembrane helix</keyword>
<proteinExistence type="predicted"/>
<feature type="transmembrane region" description="Helical" evidence="6">
    <location>
        <begin position="414"/>
        <end position="435"/>
    </location>
</feature>
<evidence type="ECO:0000256" key="3">
    <source>
        <dbReference type="ARBA" id="ARBA00022989"/>
    </source>
</evidence>
<evidence type="ECO:0000256" key="6">
    <source>
        <dbReference type="SAM" id="Phobius"/>
    </source>
</evidence>
<dbReference type="OrthoDB" id="6134459at2759"/>
<feature type="transmembrane region" description="Helical" evidence="6">
    <location>
        <begin position="383"/>
        <end position="402"/>
    </location>
</feature>
<feature type="signal peptide" evidence="7">
    <location>
        <begin position="1"/>
        <end position="18"/>
    </location>
</feature>
<dbReference type="EMBL" id="GHJT01004912">
    <property type="protein sequence ID" value="MOY38883.1"/>
    <property type="molecule type" value="Transcribed_RNA"/>
</dbReference>
<evidence type="ECO:0000256" key="7">
    <source>
        <dbReference type="SAM" id="SignalP"/>
    </source>
</evidence>
<dbReference type="InterPro" id="IPR053231">
    <property type="entry name" value="GPCR_LN-TM7"/>
</dbReference>
<keyword evidence="4 6" id="KW-0472">Membrane</keyword>
<dbReference type="VEuPathDB" id="VectorBase:ISCP_014106"/>
<reference evidence="9" key="1">
    <citation type="submission" date="2019-04" db="EMBL/GenBank/DDBJ databases">
        <title>An insight into the mialome of Ixodes scapularis.</title>
        <authorList>
            <person name="Ribeiro J.M."/>
            <person name="Mather T.N."/>
            <person name="Karim S."/>
        </authorList>
    </citation>
    <scope>NUCLEOTIDE SEQUENCE</scope>
</reference>
<dbReference type="VEuPathDB" id="VectorBase:ISCI023670"/>
<sequence length="634" mass="71992">MKSIRLALFWGTLAWVKAREVDTSSCNISLPWTVLKTDYNDVSDTVFQSLFRCPTNLNGCGDRTLLTCQNDSYVRTCSCASNCRVYRDCCWESGLENRVTALPKSACVAINFSWSARKYFYMVTGCLPDWPIDDVRKACEESRNFKETFYKIPVTSSTDITYKNGYCALCNYDLANTTFWNAIETPSSPITYFKLPDIIATQPYLHLRPCSRRPQEDTCPEGTSENIVQKCKTFYAPITTLKDEESPEYRNVYCAMCNGANLSALSCKPAEELSRFPVPYRQIAILPDPNLVTIFHPVLRTEDCYVKHRNRCFIKSPPELLRRQHDENSTNQTERKQHEMHFYTVQNYLTIVCVSLSICCLFLKVVVFSIYKEARSFSSKCTLCLSITLLMTQLLFLLVNSFKVSAPVCTASAMLVHYGFLSTFFWTSVISFDIWRSITAAKLSSRRNSTLAFYSVTAWGAPMIIVVIAATVNWLAPTSLMSPLYGYSSCWIGRIWAQIAYFLAPMAILLAIGIVLYLNTVFYIRKTTDRARDFESKDGIQRSQHSHMTLFVRLALIMGATWGVGFLGVFVDSTVTDILVIVLVGLQGVYLFFAFKDHKHFCSSIRKRRISSRTGGPSNTTFTTEDPQSQRLSS</sequence>
<feature type="region of interest" description="Disordered" evidence="5">
    <location>
        <begin position="610"/>
        <end position="634"/>
    </location>
</feature>
<dbReference type="VEuPathDB" id="VectorBase:ISCW023670"/>
<dbReference type="Pfam" id="PF00002">
    <property type="entry name" value="7tm_2"/>
    <property type="match status" value="1"/>
</dbReference>
<feature type="transmembrane region" description="Helical" evidence="6">
    <location>
        <begin position="550"/>
        <end position="571"/>
    </location>
</feature>
<comment type="subcellular location">
    <subcellularLocation>
        <location evidence="1">Membrane</location>
        <topology evidence="1">Multi-pass membrane protein</topology>
    </subcellularLocation>
</comment>
<evidence type="ECO:0000256" key="4">
    <source>
        <dbReference type="ARBA" id="ARBA00023136"/>
    </source>
</evidence>
<feature type="chain" id="PRO_5020031068" evidence="7">
    <location>
        <begin position="19"/>
        <end position="634"/>
    </location>
</feature>
<evidence type="ECO:0000259" key="8">
    <source>
        <dbReference type="PROSITE" id="PS50261"/>
    </source>
</evidence>
<feature type="transmembrane region" description="Helical" evidence="6">
    <location>
        <begin position="456"/>
        <end position="475"/>
    </location>
</feature>
<keyword evidence="2 6" id="KW-0812">Transmembrane</keyword>
<dbReference type="PRINTS" id="PR00249">
    <property type="entry name" value="GPCRSECRETIN"/>
</dbReference>
<evidence type="ECO:0000256" key="2">
    <source>
        <dbReference type="ARBA" id="ARBA00022692"/>
    </source>
</evidence>
<feature type="transmembrane region" description="Helical" evidence="6">
    <location>
        <begin position="348"/>
        <end position="371"/>
    </location>
</feature>
<evidence type="ECO:0000313" key="9">
    <source>
        <dbReference type="EMBL" id="MOY38883.1"/>
    </source>
</evidence>
<evidence type="ECO:0000256" key="1">
    <source>
        <dbReference type="ARBA" id="ARBA00004141"/>
    </source>
</evidence>
<organism evidence="9">
    <name type="scientific">Ixodes scapularis</name>
    <name type="common">Black-legged tick</name>
    <name type="synonym">Deer tick</name>
    <dbReference type="NCBI Taxonomy" id="6945"/>
    <lineage>
        <taxon>Eukaryota</taxon>
        <taxon>Metazoa</taxon>
        <taxon>Ecdysozoa</taxon>
        <taxon>Arthropoda</taxon>
        <taxon>Chelicerata</taxon>
        <taxon>Arachnida</taxon>
        <taxon>Acari</taxon>
        <taxon>Parasitiformes</taxon>
        <taxon>Ixodida</taxon>
        <taxon>Ixodoidea</taxon>
        <taxon>Ixodidae</taxon>
        <taxon>Ixodinae</taxon>
        <taxon>Ixodes</taxon>
    </lineage>
</organism>
<dbReference type="InterPro" id="IPR000832">
    <property type="entry name" value="GPCR_2_secretin-like"/>
</dbReference>
<dbReference type="PANTHER" id="PTHR45902">
    <property type="entry name" value="LATROPHILIN RECEPTOR-LIKE PROTEIN A"/>
    <property type="match status" value="1"/>
</dbReference>
<name>A0A4D5RNS5_IXOSC</name>
<protein>
    <submittedName>
        <fullName evidence="9">Putative g protein-coupled receptor</fullName>
    </submittedName>
</protein>
<dbReference type="GO" id="GO:0016020">
    <property type="term" value="C:membrane"/>
    <property type="evidence" value="ECO:0007669"/>
    <property type="project" value="UniProtKB-SubCell"/>
</dbReference>
<dbReference type="InterPro" id="IPR017981">
    <property type="entry name" value="GPCR_2-like_7TM"/>
</dbReference>
<dbReference type="GO" id="GO:0004930">
    <property type="term" value="F:G protein-coupled receptor activity"/>
    <property type="evidence" value="ECO:0007669"/>
    <property type="project" value="InterPro"/>
</dbReference>